<dbReference type="RefSeq" id="WP_068739011.1">
    <property type="nucleotide sequence ID" value="NZ_CBDRGN010000003.1"/>
</dbReference>
<organism evidence="2 3">
    <name type="scientific">Tsukamurella tyrosinosolvens</name>
    <dbReference type="NCBI Taxonomy" id="57704"/>
    <lineage>
        <taxon>Bacteria</taxon>
        <taxon>Bacillati</taxon>
        <taxon>Actinomycetota</taxon>
        <taxon>Actinomycetes</taxon>
        <taxon>Mycobacteriales</taxon>
        <taxon>Tsukamurellaceae</taxon>
        <taxon>Tsukamurella</taxon>
    </lineage>
</organism>
<protein>
    <recommendedName>
        <fullName evidence="1">Outer membrane channel protein CpnT-like N-terminal domain-containing protein</fullName>
    </recommendedName>
</protein>
<accession>A0A1H4WX98</accession>
<dbReference type="EMBL" id="FNSA01000003">
    <property type="protein sequence ID" value="SEC97855.1"/>
    <property type="molecule type" value="Genomic_DNA"/>
</dbReference>
<evidence type="ECO:0000313" key="3">
    <source>
        <dbReference type="Proteomes" id="UP000182241"/>
    </source>
</evidence>
<dbReference type="Pfam" id="PF25547">
    <property type="entry name" value="WXG100_2"/>
    <property type="match status" value="1"/>
</dbReference>
<dbReference type="OrthoDB" id="4763957at2"/>
<evidence type="ECO:0000313" key="2">
    <source>
        <dbReference type="EMBL" id="SEC97855.1"/>
    </source>
</evidence>
<evidence type="ECO:0000259" key="1">
    <source>
        <dbReference type="Pfam" id="PF25547"/>
    </source>
</evidence>
<dbReference type="AlphaFoldDB" id="A0A1H4WX98"/>
<reference evidence="3" key="1">
    <citation type="submission" date="2016-10" db="EMBL/GenBank/DDBJ databases">
        <authorList>
            <person name="Varghese N."/>
            <person name="Submissions S."/>
        </authorList>
    </citation>
    <scope>NUCLEOTIDE SEQUENCE [LARGE SCALE GENOMIC DNA]</scope>
    <source>
        <strain evidence="3">DSM 44234</strain>
    </source>
</reference>
<name>A0A1H4WX98_TSUTY</name>
<proteinExistence type="predicted"/>
<dbReference type="InterPro" id="IPR057746">
    <property type="entry name" value="CpnT-like_N"/>
</dbReference>
<keyword evidence="3" id="KW-1185">Reference proteome</keyword>
<gene>
    <name evidence="2" type="ORF">SAMN04489793_3684</name>
</gene>
<sequence length="313" mass="30895">MSGDGVIGTVGDAVAGVPLAEAVVDAAEAVVEDQSAMGLLAAVVSIGSEVSSAVQDPIGTFFASGVGWVIEAIPALKSSLDAVSGNPDKIEDLSELWTEKVATPLAGVADAVRTASSATSSGWSGVDADAYRKATTALAEHSEALGTAARATATGVSIAGALVVEVRNFIRDELASLAVWAAASYAAATASSVPTGGASVVAATNSILLRGATLAQKFAGVLRKLTTKLEALAEKVSALGTAARALKRTSTGIDNVAAATTRAVDDGVVVQTAFHLAGNSPVSSLGEVAVSAGTSGIKAMGDGWSAWSESAPA</sequence>
<dbReference type="Proteomes" id="UP000182241">
    <property type="component" value="Unassembled WGS sequence"/>
</dbReference>
<feature type="domain" description="Outer membrane channel protein CpnT-like N-terminal" evidence="1">
    <location>
        <begin position="85"/>
        <end position="191"/>
    </location>
</feature>
<dbReference type="STRING" id="57704.SAMN04489793_3684"/>